<proteinExistence type="predicted"/>
<dbReference type="Proteomes" id="UP000009097">
    <property type="component" value="Unassembled WGS sequence"/>
</dbReference>
<name>A0A0J9VU82_FUSO4</name>
<dbReference type="VEuPathDB" id="FungiDB:FOXG_21094"/>
<organism evidence="1 2">
    <name type="scientific">Fusarium oxysporum f. sp. lycopersici (strain 4287 / CBS 123668 / FGSC 9935 / NRRL 34936)</name>
    <name type="common">Fusarium vascular wilt of tomato</name>
    <dbReference type="NCBI Taxonomy" id="426428"/>
    <lineage>
        <taxon>Eukaryota</taxon>
        <taxon>Fungi</taxon>
        <taxon>Dikarya</taxon>
        <taxon>Ascomycota</taxon>
        <taxon>Pezizomycotina</taxon>
        <taxon>Sordariomycetes</taxon>
        <taxon>Hypocreomycetidae</taxon>
        <taxon>Hypocreales</taxon>
        <taxon>Nectriaceae</taxon>
        <taxon>Fusarium</taxon>
        <taxon>Fusarium oxysporum species complex</taxon>
    </lineage>
</organism>
<sequence>MAKQGGRPSYEYMSPPSVIERTIFMLRRQFRLHVGY</sequence>
<dbReference type="RefSeq" id="XP_018252311.1">
    <property type="nucleotide sequence ID" value="XM_018401438.1"/>
</dbReference>
<protein>
    <submittedName>
        <fullName evidence="1">Uncharacterized protein</fullName>
    </submittedName>
</protein>
<dbReference type="EMBL" id="DS231714">
    <property type="protein sequence ID" value="KNB14266.1"/>
    <property type="molecule type" value="Genomic_DNA"/>
</dbReference>
<gene>
    <name evidence="1" type="ORF">FOXG_21094</name>
</gene>
<evidence type="ECO:0000313" key="2">
    <source>
        <dbReference type="Proteomes" id="UP000009097"/>
    </source>
</evidence>
<evidence type="ECO:0000313" key="1">
    <source>
        <dbReference type="EMBL" id="KNB14266.1"/>
    </source>
</evidence>
<dbReference type="AlphaFoldDB" id="A0A0J9VU82"/>
<dbReference type="GeneID" id="28961800"/>
<reference evidence="1" key="1">
    <citation type="submission" date="2007-04" db="EMBL/GenBank/DDBJ databases">
        <authorList>
            <consortium name="The Broad Institute Genome Sequencing Platform"/>
            <person name="Birren B."/>
            <person name="Lander E."/>
            <person name="Galagan J."/>
            <person name="Nusbaum C."/>
            <person name="Devon K."/>
            <person name="Ma L.-J."/>
            <person name="Jaffe D."/>
            <person name="Butler J."/>
            <person name="Alvarez P."/>
            <person name="Gnerre S."/>
            <person name="Grabherr M."/>
            <person name="Kleber M."/>
            <person name="Mauceli E."/>
            <person name="Brockman W."/>
            <person name="MacCallum I.A."/>
            <person name="Young S."/>
            <person name="LaButti K."/>
            <person name="DeCaprio D."/>
            <person name="Crawford M."/>
            <person name="Koehrsen M."/>
            <person name="Engels R."/>
            <person name="Montgomery P."/>
            <person name="Pearson M."/>
            <person name="Howarth C."/>
            <person name="Larson L."/>
            <person name="White J."/>
            <person name="O'Leary S."/>
            <person name="Kodira C."/>
            <person name="Zeng Q."/>
            <person name="Yandava C."/>
            <person name="Alvarado L."/>
            <person name="Kistler C."/>
            <person name="Shim W.-B."/>
            <person name="Kang S."/>
            <person name="Woloshuk C."/>
        </authorList>
    </citation>
    <scope>NUCLEOTIDE SEQUENCE</scope>
    <source>
        <strain evidence="1">4287</strain>
    </source>
</reference>
<dbReference type="KEGG" id="fox:FOXG_21094"/>
<reference evidence="1" key="2">
    <citation type="journal article" date="2010" name="Nature">
        <title>Comparative genomics reveals mobile pathogenicity chromosomes in Fusarium.</title>
        <authorList>
            <person name="Ma L.J."/>
            <person name="van der Does H.C."/>
            <person name="Borkovich K.A."/>
            <person name="Coleman J.J."/>
            <person name="Daboussi M.J."/>
            <person name="Di Pietro A."/>
            <person name="Dufresne M."/>
            <person name="Freitag M."/>
            <person name="Grabherr M."/>
            <person name="Henrissat B."/>
            <person name="Houterman P.M."/>
            <person name="Kang S."/>
            <person name="Shim W.B."/>
            <person name="Woloshuk C."/>
            <person name="Xie X."/>
            <person name="Xu J.R."/>
            <person name="Antoniw J."/>
            <person name="Baker S.E."/>
            <person name="Bluhm B.H."/>
            <person name="Breakspear A."/>
            <person name="Brown D.W."/>
            <person name="Butchko R.A."/>
            <person name="Chapman S."/>
            <person name="Coulson R."/>
            <person name="Coutinho P.M."/>
            <person name="Danchin E.G."/>
            <person name="Diener A."/>
            <person name="Gale L.R."/>
            <person name="Gardiner D.M."/>
            <person name="Goff S."/>
            <person name="Hammond-Kosack K.E."/>
            <person name="Hilburn K."/>
            <person name="Hua-Van A."/>
            <person name="Jonkers W."/>
            <person name="Kazan K."/>
            <person name="Kodira C.D."/>
            <person name="Koehrsen M."/>
            <person name="Kumar L."/>
            <person name="Lee Y.H."/>
            <person name="Li L."/>
            <person name="Manners J.M."/>
            <person name="Miranda-Saavedra D."/>
            <person name="Mukherjee M."/>
            <person name="Park G."/>
            <person name="Park J."/>
            <person name="Park S.Y."/>
            <person name="Proctor R.H."/>
            <person name="Regev A."/>
            <person name="Ruiz-Roldan M.C."/>
            <person name="Sain D."/>
            <person name="Sakthikumar S."/>
            <person name="Sykes S."/>
            <person name="Schwartz D.C."/>
            <person name="Turgeon B.G."/>
            <person name="Wapinski I."/>
            <person name="Yoder O."/>
            <person name="Young S."/>
            <person name="Zeng Q."/>
            <person name="Zhou S."/>
            <person name="Galagan J."/>
            <person name="Cuomo C.A."/>
            <person name="Kistler H.C."/>
            <person name="Rep M."/>
        </authorList>
    </citation>
    <scope>NUCLEOTIDE SEQUENCE [LARGE SCALE GENOMIC DNA]</scope>
    <source>
        <strain evidence="1">4287</strain>
    </source>
</reference>
<accession>A0A0J9VU82</accession>